<protein>
    <recommendedName>
        <fullName evidence="6">Penicillin-binding protein</fullName>
    </recommendedName>
</protein>
<evidence type="ECO:0000313" key="5">
    <source>
        <dbReference type="Proteomes" id="UP000037997"/>
    </source>
</evidence>
<dbReference type="STRING" id="35818.HPU229336_08945"/>
<accession>A0A0N1E781</accession>
<dbReference type="EMBL" id="JNOC01000017">
    <property type="protein sequence ID" value="KPH56117.1"/>
    <property type="molecule type" value="Genomic_DNA"/>
</dbReference>
<dbReference type="Proteomes" id="UP000037997">
    <property type="component" value="Unassembled WGS sequence"/>
</dbReference>
<organism evidence="3 5">
    <name type="scientific">Helicobacter pullorum</name>
    <dbReference type="NCBI Taxonomy" id="35818"/>
    <lineage>
        <taxon>Bacteria</taxon>
        <taxon>Pseudomonadati</taxon>
        <taxon>Campylobacterota</taxon>
        <taxon>Epsilonproteobacteria</taxon>
        <taxon>Campylobacterales</taxon>
        <taxon>Helicobacteraceae</taxon>
        <taxon>Helicobacter</taxon>
    </lineage>
</organism>
<feature type="chain" id="PRO_5009790478" description="Penicillin-binding protein" evidence="1">
    <location>
        <begin position="30"/>
        <end position="117"/>
    </location>
</feature>
<dbReference type="PATRIC" id="fig|35818.10.peg.1767"/>
<proteinExistence type="predicted"/>
<evidence type="ECO:0008006" key="6">
    <source>
        <dbReference type="Google" id="ProtNLM"/>
    </source>
</evidence>
<comment type="caution">
    <text evidence="3">The sequence shown here is derived from an EMBL/GenBank/DDBJ whole genome shotgun (WGS) entry which is preliminary data.</text>
</comment>
<dbReference type="EMBL" id="JNUR01000007">
    <property type="protein sequence ID" value="KPH51174.1"/>
    <property type="molecule type" value="Genomic_DNA"/>
</dbReference>
<name>A0A0N1E781_9HELI</name>
<evidence type="ECO:0000313" key="3">
    <source>
        <dbReference type="EMBL" id="KPH56117.1"/>
    </source>
</evidence>
<evidence type="ECO:0000313" key="4">
    <source>
        <dbReference type="Proteomes" id="UP000037800"/>
    </source>
</evidence>
<reference evidence="4 5" key="1">
    <citation type="submission" date="2014-06" db="EMBL/GenBank/DDBJ databases">
        <title>Helicobacter pullorum isolates in fresh chicken meat - phenotypic and genotypic features.</title>
        <authorList>
            <person name="Borges V."/>
            <person name="Santos A."/>
            <person name="Correia C.B."/>
            <person name="Saraiva M."/>
            <person name="Menard A."/>
            <person name="Vieira L."/>
            <person name="Sampaio D.A."/>
            <person name="Gomes J.P."/>
            <person name="Oleastro M."/>
        </authorList>
    </citation>
    <scope>NUCLEOTIDE SEQUENCE [LARGE SCALE GENOMIC DNA]</scope>
    <source>
        <strain evidence="3 5">229334/12</strain>
        <strain evidence="2 4">229336/12</strain>
    </source>
</reference>
<feature type="signal peptide" evidence="1">
    <location>
        <begin position="1"/>
        <end position="29"/>
    </location>
</feature>
<dbReference type="RefSeq" id="WP_054197727.1">
    <property type="nucleotide sequence ID" value="NZ_CAWUYM010000010.1"/>
</dbReference>
<dbReference type="Proteomes" id="UP000037800">
    <property type="component" value="Unassembled WGS sequence"/>
</dbReference>
<gene>
    <name evidence="3" type="ORF">HPU229334_03475</name>
    <name evidence="2" type="ORF">HPU229336_08945</name>
</gene>
<keyword evidence="1" id="KW-0732">Signal</keyword>
<evidence type="ECO:0000313" key="2">
    <source>
        <dbReference type="EMBL" id="KPH51174.1"/>
    </source>
</evidence>
<evidence type="ECO:0000256" key="1">
    <source>
        <dbReference type="SAM" id="SignalP"/>
    </source>
</evidence>
<dbReference type="AlphaFoldDB" id="A0A0N1E781"/>
<sequence length="117" mass="13329">MKFISLSSKIKFLASVCCTSALLLSNAYADNFVQVHPKPKQKIQPLTKIDRTIQNEIQKHPNNTAFIIDARTGKILSTVPLKNFNTKKSPKIIPQKTPPKNNKILPYKMKEERLELL</sequence>